<protein>
    <submittedName>
        <fullName evidence="6">Luciferase</fullName>
    </submittedName>
</protein>
<dbReference type="GO" id="GO:0008726">
    <property type="term" value="F:alkanesulfonate monooxygenase activity"/>
    <property type="evidence" value="ECO:0007669"/>
    <property type="project" value="TreeGrafter"/>
</dbReference>
<dbReference type="InterPro" id="IPR050172">
    <property type="entry name" value="SsuD_RutA_monooxygenase"/>
</dbReference>
<dbReference type="SUPFAM" id="SSF51679">
    <property type="entry name" value="Bacterial luciferase-like"/>
    <property type="match status" value="1"/>
</dbReference>
<dbReference type="Gene3D" id="3.20.20.30">
    <property type="entry name" value="Luciferase-like domain"/>
    <property type="match status" value="1"/>
</dbReference>
<keyword evidence="3" id="KW-0560">Oxidoreductase</keyword>
<evidence type="ECO:0000256" key="4">
    <source>
        <dbReference type="ARBA" id="ARBA00023033"/>
    </source>
</evidence>
<evidence type="ECO:0000313" key="6">
    <source>
        <dbReference type="EMBL" id="KRO47329.1"/>
    </source>
</evidence>
<keyword evidence="2" id="KW-0288">FMN</keyword>
<dbReference type="Proteomes" id="UP000051017">
    <property type="component" value="Unassembled WGS sequence"/>
</dbReference>
<dbReference type="PANTHER" id="PTHR42847">
    <property type="entry name" value="ALKANESULFONATE MONOOXYGENASE"/>
    <property type="match status" value="1"/>
</dbReference>
<dbReference type="EMBL" id="LIBJ01000170">
    <property type="protein sequence ID" value="KRO47329.1"/>
    <property type="molecule type" value="Genomic_DNA"/>
</dbReference>
<proteinExistence type="predicted"/>
<feature type="domain" description="Luciferase-like" evidence="5">
    <location>
        <begin position="12"/>
        <end position="215"/>
    </location>
</feature>
<dbReference type="Pfam" id="PF00296">
    <property type="entry name" value="Bac_luciferase"/>
    <property type="match status" value="1"/>
</dbReference>
<dbReference type="AlphaFoldDB" id="A0A0R2QAD7"/>
<dbReference type="InterPro" id="IPR011251">
    <property type="entry name" value="Luciferase-like_dom"/>
</dbReference>
<reference evidence="6 7" key="1">
    <citation type="submission" date="2015-10" db="EMBL/GenBank/DDBJ databases">
        <title>Metagenome-Assembled Genomes uncover a global brackish microbiome.</title>
        <authorList>
            <person name="Hugerth L.W."/>
            <person name="Larsson J."/>
            <person name="Alneberg J."/>
            <person name="Lindh M.V."/>
            <person name="Legrand C."/>
            <person name="Pinhassi J."/>
            <person name="Andersson A.F."/>
        </authorList>
    </citation>
    <scope>NUCLEOTIDE SEQUENCE [LARGE SCALE GENOMIC DNA]</scope>
    <source>
        <strain evidence="6">BACL6 MAG-120924-bin43</strain>
    </source>
</reference>
<dbReference type="GO" id="GO:0046306">
    <property type="term" value="P:alkanesulfonate catabolic process"/>
    <property type="evidence" value="ECO:0007669"/>
    <property type="project" value="TreeGrafter"/>
</dbReference>
<name>A0A0R2QAD7_9ACTN</name>
<evidence type="ECO:0000259" key="5">
    <source>
        <dbReference type="Pfam" id="PF00296"/>
    </source>
</evidence>
<dbReference type="InterPro" id="IPR019923">
    <property type="entry name" value="Lucif-like_OxRdtase_MSMEG_2516"/>
</dbReference>
<organism evidence="6 7">
    <name type="scientific">Acidimicrobiia bacterium BACL6 MAG-120924-bin43</name>
    <dbReference type="NCBI Taxonomy" id="1655583"/>
    <lineage>
        <taxon>Bacteria</taxon>
        <taxon>Bacillati</taxon>
        <taxon>Actinomycetota</taxon>
        <taxon>Acidimicrobiia</taxon>
        <taxon>acIV cluster</taxon>
    </lineage>
</organism>
<dbReference type="InterPro" id="IPR036661">
    <property type="entry name" value="Luciferase-like_sf"/>
</dbReference>
<evidence type="ECO:0000256" key="2">
    <source>
        <dbReference type="ARBA" id="ARBA00022643"/>
    </source>
</evidence>
<dbReference type="NCBIfam" id="TIGR03621">
    <property type="entry name" value="F420_MSMEG_2516"/>
    <property type="match status" value="1"/>
</dbReference>
<evidence type="ECO:0000256" key="1">
    <source>
        <dbReference type="ARBA" id="ARBA00022630"/>
    </source>
</evidence>
<keyword evidence="1" id="KW-0285">Flavoprotein</keyword>
<evidence type="ECO:0000256" key="3">
    <source>
        <dbReference type="ARBA" id="ARBA00023002"/>
    </source>
</evidence>
<keyword evidence="4" id="KW-0503">Monooxygenase</keyword>
<sequence length="317" mass="33924">MTSSQQFPIKPFRFGVQASSQPDRKAWVDLAQRTEAAGFDVLTMPDHFTDQLAPVPALMSVADATTTLRVGALVWDNDYKHPVVLAKELATMDLLSEGRLELGIGAGWMISDYEQSGIPYERAGLRIERMIEGIDVMKGCFAQGAFSYAGKHYTITDYDGSPKPVQAPCPPILIGGGGKRVLTYAAQVADIIGINATMSAGAVGPEAISTMTAEAVDAKVDIVRDAVGTRIDHVEMNIRAFLVNITEDAAGAISRLSAGMGVEESMVAETPFALMGPPSKLIEDLIARRERWGFSYVIVGGEDVEKFAPVVAALSGK</sequence>
<gene>
    <name evidence="6" type="ORF">ABR75_07260</name>
</gene>
<dbReference type="PANTHER" id="PTHR42847:SF4">
    <property type="entry name" value="ALKANESULFONATE MONOOXYGENASE-RELATED"/>
    <property type="match status" value="1"/>
</dbReference>
<accession>A0A0R2QAD7</accession>
<comment type="caution">
    <text evidence="6">The sequence shown here is derived from an EMBL/GenBank/DDBJ whole genome shotgun (WGS) entry which is preliminary data.</text>
</comment>
<evidence type="ECO:0000313" key="7">
    <source>
        <dbReference type="Proteomes" id="UP000051017"/>
    </source>
</evidence>